<dbReference type="Proteomes" id="UP001457898">
    <property type="component" value="Unassembled WGS sequence"/>
</dbReference>
<dbReference type="RefSeq" id="WP_187370622.1">
    <property type="nucleotide sequence ID" value="NZ_JBBMFP010000005.1"/>
</dbReference>
<reference evidence="1 2" key="1">
    <citation type="submission" date="2024-03" db="EMBL/GenBank/DDBJ databases">
        <title>Human intestinal bacterial collection.</title>
        <authorList>
            <person name="Pauvert C."/>
            <person name="Hitch T.C.A."/>
            <person name="Clavel T."/>
        </authorList>
    </citation>
    <scope>NUCLEOTIDE SEQUENCE [LARGE SCALE GENOMIC DNA]</scope>
    <source>
        <strain evidence="1 2">CLA-SR-H028</strain>
    </source>
</reference>
<proteinExistence type="predicted"/>
<comment type="caution">
    <text evidence="1">The sequence shown here is derived from an EMBL/GenBank/DDBJ whole genome shotgun (WGS) entry which is preliminary data.</text>
</comment>
<name>A0ABV1DKD2_9FIRM</name>
<protein>
    <submittedName>
        <fullName evidence="1">YfjI family protein</fullName>
    </submittedName>
</protein>
<organism evidence="1 2">
    <name type="scientific">Blautia caccae</name>
    <dbReference type="NCBI Taxonomy" id="3133175"/>
    <lineage>
        <taxon>Bacteria</taxon>
        <taxon>Bacillati</taxon>
        <taxon>Bacillota</taxon>
        <taxon>Clostridia</taxon>
        <taxon>Lachnospirales</taxon>
        <taxon>Lachnospiraceae</taxon>
        <taxon>Blautia</taxon>
    </lineage>
</organism>
<evidence type="ECO:0000313" key="1">
    <source>
        <dbReference type="EMBL" id="MEQ2430837.1"/>
    </source>
</evidence>
<sequence>MIRNTLAADGVWDRFDTAFSEWKRPGQARTVSRDCTLAGFAGQGEIPYSDSFEGFGGFGETDITKLTAFNTSLLPSVVERFSEAVAENLQVSSGMVAPAVLTVGSLCIQKKYSIHPHSDWYEPGNLYMAVVGEASERKSPVMKEIMKPVYEYEKKENEKRAPDIALYETKKRILEGKIAGITKNLTRCSKRKGEDICEDLEALSDIQQELNGLKEKAPVRLVADDVTMEILGKLMEQNHERIGIFSTEGGIFNILAGRYSDKTVIDLILKAYTGDRYAQDRITRKGQALDCPLITMLLYVQPIVIKQIMENSEFTGRGLNARFLYSLPPSAIGDRNYRVKKISDTDRADYGEAVQRLLAIPVPDKPKVIELGEEADRLAEAFFYEIERELKECFSEFKAWLGKLHGTTMRIALILHCFEYAEQSEFYKVSGQTMGNAVEIGRYFRTHARAAFNIMGLTDSPEVRDAKYIMRRIDSTGKMEMKLRDLYKLCCDRKGMEKKEGMIPGLRCLTEHGYIRIQKSCLTSQNPQNLQKGGRPSEIVYKNPEYARWKEKNV</sequence>
<keyword evidence="2" id="KW-1185">Reference proteome</keyword>
<evidence type="ECO:0000313" key="2">
    <source>
        <dbReference type="Proteomes" id="UP001457898"/>
    </source>
</evidence>
<dbReference type="EMBL" id="JBBMFP010000005">
    <property type="protein sequence ID" value="MEQ2430837.1"/>
    <property type="molecule type" value="Genomic_DNA"/>
</dbReference>
<dbReference type="InterPro" id="IPR025048">
    <property type="entry name" value="DUF3987"/>
</dbReference>
<accession>A0ABV1DKD2</accession>
<dbReference type="Pfam" id="PF13148">
    <property type="entry name" value="DUF3987"/>
    <property type="match status" value="1"/>
</dbReference>
<gene>
    <name evidence="1" type="ORF">WMO65_07445</name>
</gene>